<name>A0A382X7T2_9ZZZZ</name>
<gene>
    <name evidence="2" type="ORF">METZ01_LOCUS419788</name>
</gene>
<proteinExistence type="predicted"/>
<dbReference type="SMART" id="SM00898">
    <property type="entry name" value="Fapy_DNA_glyco"/>
    <property type="match status" value="1"/>
</dbReference>
<accession>A0A382X7T2</accession>
<sequence length="76" mass="8744">MPELPEVETTKRGLEPHIVGRQVLSAQIHQKQLRWEIPSHLPTTIKGEFIKKISRRAKYILIKFSNGTLVMHLGMS</sequence>
<dbReference type="PROSITE" id="PS51068">
    <property type="entry name" value="FPG_CAT"/>
    <property type="match status" value="1"/>
</dbReference>
<evidence type="ECO:0000259" key="1">
    <source>
        <dbReference type="PROSITE" id="PS51068"/>
    </source>
</evidence>
<dbReference type="InterPro" id="IPR035937">
    <property type="entry name" value="FPG_N"/>
</dbReference>
<dbReference type="GO" id="GO:0003906">
    <property type="term" value="F:DNA-(apurinic or apyrimidinic site) endonuclease activity"/>
    <property type="evidence" value="ECO:0007669"/>
    <property type="project" value="InterPro"/>
</dbReference>
<dbReference type="InterPro" id="IPR012319">
    <property type="entry name" value="FPG_cat"/>
</dbReference>
<dbReference type="CDD" id="cd08966">
    <property type="entry name" value="EcFpg-like_N"/>
    <property type="match status" value="1"/>
</dbReference>
<reference evidence="2" key="1">
    <citation type="submission" date="2018-05" db="EMBL/GenBank/DDBJ databases">
        <authorList>
            <person name="Lanie J.A."/>
            <person name="Ng W.-L."/>
            <person name="Kazmierczak K.M."/>
            <person name="Andrzejewski T.M."/>
            <person name="Davidsen T.M."/>
            <person name="Wayne K.J."/>
            <person name="Tettelin H."/>
            <person name="Glass J.I."/>
            <person name="Rusch D."/>
            <person name="Podicherti R."/>
            <person name="Tsui H.-C.T."/>
            <person name="Winkler M.E."/>
        </authorList>
    </citation>
    <scope>NUCLEOTIDE SEQUENCE</scope>
</reference>
<dbReference type="Gene3D" id="3.20.190.10">
    <property type="entry name" value="MutM-like, N-terminal"/>
    <property type="match status" value="1"/>
</dbReference>
<dbReference type="SUPFAM" id="SSF81624">
    <property type="entry name" value="N-terminal domain of MutM-like DNA repair proteins"/>
    <property type="match status" value="1"/>
</dbReference>
<protein>
    <recommendedName>
        <fullName evidence="1">Formamidopyrimidine-DNA glycosylase catalytic domain-containing protein</fullName>
    </recommendedName>
</protein>
<dbReference type="GO" id="GO:0006284">
    <property type="term" value="P:base-excision repair"/>
    <property type="evidence" value="ECO:0007669"/>
    <property type="project" value="InterPro"/>
</dbReference>
<evidence type="ECO:0000313" key="2">
    <source>
        <dbReference type="EMBL" id="SVD66934.1"/>
    </source>
</evidence>
<feature type="domain" description="Formamidopyrimidine-DNA glycosylase catalytic" evidence="1">
    <location>
        <begin position="2"/>
        <end position="76"/>
    </location>
</feature>
<dbReference type="GO" id="GO:0019104">
    <property type="term" value="F:DNA N-glycosylase activity"/>
    <property type="evidence" value="ECO:0007669"/>
    <property type="project" value="InterPro"/>
</dbReference>
<dbReference type="GO" id="GO:0008270">
    <property type="term" value="F:zinc ion binding"/>
    <property type="evidence" value="ECO:0007669"/>
    <property type="project" value="InterPro"/>
</dbReference>
<organism evidence="2">
    <name type="scientific">marine metagenome</name>
    <dbReference type="NCBI Taxonomy" id="408172"/>
    <lineage>
        <taxon>unclassified sequences</taxon>
        <taxon>metagenomes</taxon>
        <taxon>ecological metagenomes</taxon>
    </lineage>
</organism>
<dbReference type="EMBL" id="UINC01165507">
    <property type="protein sequence ID" value="SVD66934.1"/>
    <property type="molecule type" value="Genomic_DNA"/>
</dbReference>
<dbReference type="Pfam" id="PF01149">
    <property type="entry name" value="Fapy_DNA_glyco"/>
    <property type="match status" value="1"/>
</dbReference>
<dbReference type="AlphaFoldDB" id="A0A382X7T2"/>
<feature type="non-terminal residue" evidence="2">
    <location>
        <position position="76"/>
    </location>
</feature>